<gene>
    <name evidence="1" type="ORF">C7460_1275</name>
</gene>
<dbReference type="Proteomes" id="UP000256779">
    <property type="component" value="Unassembled WGS sequence"/>
</dbReference>
<dbReference type="RefSeq" id="WP_115870025.1">
    <property type="nucleotide sequence ID" value="NZ_QREG01000027.1"/>
</dbReference>
<evidence type="ECO:0000313" key="1">
    <source>
        <dbReference type="EMBL" id="RED92981.1"/>
    </source>
</evidence>
<dbReference type="AlphaFoldDB" id="A0A3D9L003"/>
<dbReference type="OrthoDB" id="9839932at2"/>
<sequence length="153" mass="17469">MGIFNFSRKRKDKEVRLAAELEKITLFSHQAIQLAASEIETTDSFLPFGGILTSSNNFELVVYHDPNKTTIDHREHATTIQNIIQKKYAEPKNILFLMAWDGTAHLPDGDADCINVKVDNKLLDIHKIFTYIYEKIDGKVVLLNKDKPIVKDL</sequence>
<protein>
    <submittedName>
        <fullName evidence="1">Uncharacterized protein</fullName>
    </submittedName>
</protein>
<comment type="caution">
    <text evidence="1">The sequence shown here is derived from an EMBL/GenBank/DDBJ whole genome shotgun (WGS) entry which is preliminary data.</text>
</comment>
<name>A0A3D9L003_MARFU</name>
<keyword evidence="2" id="KW-1185">Reference proteome</keyword>
<organism evidence="1 2">
    <name type="scientific">Marinoscillum furvescens DSM 4134</name>
    <dbReference type="NCBI Taxonomy" id="1122208"/>
    <lineage>
        <taxon>Bacteria</taxon>
        <taxon>Pseudomonadati</taxon>
        <taxon>Bacteroidota</taxon>
        <taxon>Cytophagia</taxon>
        <taxon>Cytophagales</taxon>
        <taxon>Reichenbachiellaceae</taxon>
        <taxon>Marinoscillum</taxon>
    </lineage>
</organism>
<proteinExistence type="predicted"/>
<reference evidence="1 2" key="1">
    <citation type="submission" date="2018-07" db="EMBL/GenBank/DDBJ databases">
        <title>Genomic Encyclopedia of Type Strains, Phase IV (KMG-IV): sequencing the most valuable type-strain genomes for metagenomic binning, comparative biology and taxonomic classification.</title>
        <authorList>
            <person name="Goeker M."/>
        </authorList>
    </citation>
    <scope>NUCLEOTIDE SEQUENCE [LARGE SCALE GENOMIC DNA]</scope>
    <source>
        <strain evidence="1 2">DSM 4134</strain>
    </source>
</reference>
<dbReference type="EMBL" id="QREG01000027">
    <property type="protein sequence ID" value="RED92981.1"/>
    <property type="molecule type" value="Genomic_DNA"/>
</dbReference>
<evidence type="ECO:0000313" key="2">
    <source>
        <dbReference type="Proteomes" id="UP000256779"/>
    </source>
</evidence>
<accession>A0A3D9L003</accession>